<protein>
    <recommendedName>
        <fullName evidence="7">Transcription initiation factor IIE subunit beta</fullName>
    </recommendedName>
</protein>
<keyword evidence="2 7" id="KW-0805">Transcription regulation</keyword>
<dbReference type="InterPro" id="IPR040501">
    <property type="entry name" value="TFA2_Winged_2"/>
</dbReference>
<dbReference type="InterPro" id="IPR054600">
    <property type="entry name" value="TFA2_E-tether"/>
</dbReference>
<dbReference type="RefSeq" id="XP_018190475.1">
    <property type="nucleotide sequence ID" value="XM_018330789.1"/>
</dbReference>
<dbReference type="GO" id="GO:0006367">
    <property type="term" value="P:transcription initiation at RNA polymerase II promoter"/>
    <property type="evidence" value="ECO:0007669"/>
    <property type="project" value="UniProtKB-UniRule"/>
</dbReference>
<evidence type="ECO:0000256" key="1">
    <source>
        <dbReference type="ARBA" id="ARBA00004123"/>
    </source>
</evidence>
<feature type="compositionally biased region" description="Low complexity" evidence="8">
    <location>
        <begin position="30"/>
        <end position="47"/>
    </location>
</feature>
<comment type="subunit">
    <text evidence="7">Tetramer of two alpha and two beta chains.</text>
</comment>
<gene>
    <name evidence="10" type="ORF">L228DRAFT_236077</name>
</gene>
<evidence type="ECO:0000256" key="8">
    <source>
        <dbReference type="SAM" id="MobiDB-lite"/>
    </source>
</evidence>
<comment type="similarity">
    <text evidence="7">Belongs to the TFIIE beta subunit family.</text>
</comment>
<feature type="region of interest" description="Disordered" evidence="8">
    <location>
        <begin position="11"/>
        <end position="66"/>
    </location>
</feature>
<evidence type="ECO:0000259" key="9">
    <source>
        <dbReference type="PROSITE" id="PS51351"/>
    </source>
</evidence>
<dbReference type="InterPro" id="IPR003166">
    <property type="entry name" value="TFIIE_bsu_DNA-bd"/>
</dbReference>
<dbReference type="Pfam" id="PF18121">
    <property type="entry name" value="TFA2_Winged_2"/>
    <property type="match status" value="1"/>
</dbReference>
<dbReference type="PANTHER" id="PTHR12716:SF8">
    <property type="entry name" value="TRANSCRIPTION INITIATION FACTOR IIE SUBUNIT BETA"/>
    <property type="match status" value="1"/>
</dbReference>
<evidence type="ECO:0000313" key="11">
    <source>
        <dbReference type="Proteomes" id="UP000076632"/>
    </source>
</evidence>
<keyword evidence="11" id="KW-1185">Reference proteome</keyword>
<feature type="domain" description="TFIIE beta" evidence="9">
    <location>
        <begin position="63"/>
        <end position="147"/>
    </location>
</feature>
<dbReference type="GO" id="GO:0016251">
    <property type="term" value="F:RNA polymerase II general transcription initiation factor activity"/>
    <property type="evidence" value="ECO:0007669"/>
    <property type="project" value="EnsemblFungi"/>
</dbReference>
<feature type="compositionally biased region" description="Polar residues" evidence="8">
    <location>
        <begin position="11"/>
        <end position="27"/>
    </location>
</feature>
<keyword evidence="10" id="KW-0648">Protein biosynthesis</keyword>
<dbReference type="GO" id="GO:0005673">
    <property type="term" value="C:transcription factor TFIIE complex"/>
    <property type="evidence" value="ECO:0007669"/>
    <property type="project" value="UniProtKB-UniRule"/>
</dbReference>
<evidence type="ECO:0000313" key="10">
    <source>
        <dbReference type="EMBL" id="KZF24920.1"/>
    </source>
</evidence>
<dbReference type="GO" id="GO:0001097">
    <property type="term" value="F:TFIIH-class transcription factor complex binding"/>
    <property type="evidence" value="ECO:0007669"/>
    <property type="project" value="TreeGrafter"/>
</dbReference>
<organism evidence="10 11">
    <name type="scientific">Xylona heveae (strain CBS 132557 / TC161)</name>
    <dbReference type="NCBI Taxonomy" id="1328760"/>
    <lineage>
        <taxon>Eukaryota</taxon>
        <taxon>Fungi</taxon>
        <taxon>Dikarya</taxon>
        <taxon>Ascomycota</taxon>
        <taxon>Pezizomycotina</taxon>
        <taxon>Xylonomycetes</taxon>
        <taxon>Xylonales</taxon>
        <taxon>Xylonaceae</taxon>
        <taxon>Xylona</taxon>
    </lineage>
</organism>
<keyword evidence="10" id="KW-0396">Initiation factor</keyword>
<sequence>MSYLQNQLKAFKSDLTSSSAKLSTKRSVNAPATSTPSPSPSVVSAASKNDLKRKRPDGPAIVYSQPADTGTGKHIMTQVTYAVDYLKSKDKPQTLKDIFSYLSLQHAEESNRKSIGTILKNHEKVEYDRNGANGEGTFRFKPIHNIRSKDELLRFLQTQPTAQGLSVRELKDGWPGAVAAIDQLEDQGRLLVIRNKKDAQAKMVWANDPSLAQTVDREFQDLWHKIKLPTTQADLAGELEKAGLTPTSKAEVIKVKPKKEEKKRKTARKGGRTTNTHMLGVLRDYSHLKK</sequence>
<evidence type="ECO:0000256" key="7">
    <source>
        <dbReference type="PIRNR" id="PIRNR016398"/>
    </source>
</evidence>
<dbReference type="GeneID" id="28895926"/>
<feature type="region of interest" description="Disordered" evidence="8">
    <location>
        <begin position="256"/>
        <end position="290"/>
    </location>
</feature>
<comment type="function">
    <text evidence="6 7">Recruits TFIIH to the initiation complex and stimulates the RNA polymerase II C-terminal domain kinase and DNA-dependent ATPase activities of TFIIH. Both TFIIH and TFIIE are required for promoter clearance by RNA polymerase.</text>
</comment>
<dbReference type="OMA" id="RTKKDNH"/>
<evidence type="ECO:0000256" key="6">
    <source>
        <dbReference type="ARBA" id="ARBA00025581"/>
    </source>
</evidence>
<comment type="subcellular location">
    <subcellularLocation>
        <location evidence="1 7">Nucleus</location>
    </subcellularLocation>
</comment>
<dbReference type="Pfam" id="PF22254">
    <property type="entry name" value="TFA2_E-tether"/>
    <property type="match status" value="1"/>
</dbReference>
<dbReference type="InParanoid" id="A0A165IHU0"/>
<dbReference type="GO" id="GO:0003743">
    <property type="term" value="F:translation initiation factor activity"/>
    <property type="evidence" value="ECO:0007669"/>
    <property type="project" value="UniProtKB-KW"/>
</dbReference>
<keyword evidence="5 7" id="KW-0539">Nucleus</keyword>
<evidence type="ECO:0000256" key="5">
    <source>
        <dbReference type="ARBA" id="ARBA00023242"/>
    </source>
</evidence>
<dbReference type="PROSITE" id="PS51351">
    <property type="entry name" value="TFIIE_BETA_C"/>
    <property type="match status" value="1"/>
</dbReference>
<evidence type="ECO:0000256" key="2">
    <source>
        <dbReference type="ARBA" id="ARBA00023015"/>
    </source>
</evidence>
<keyword evidence="3 7" id="KW-0238">DNA-binding</keyword>
<dbReference type="CDD" id="cd07977">
    <property type="entry name" value="TFIIE_beta_winged_helix"/>
    <property type="match status" value="1"/>
</dbReference>
<dbReference type="PIRSF" id="PIRSF016398">
    <property type="entry name" value="TFIIE-beta"/>
    <property type="match status" value="1"/>
</dbReference>
<dbReference type="AlphaFoldDB" id="A0A165IHU0"/>
<dbReference type="InterPro" id="IPR016656">
    <property type="entry name" value="TFIIE-bsu"/>
</dbReference>
<dbReference type="EMBL" id="KV407455">
    <property type="protein sequence ID" value="KZF24920.1"/>
    <property type="molecule type" value="Genomic_DNA"/>
</dbReference>
<evidence type="ECO:0000256" key="4">
    <source>
        <dbReference type="ARBA" id="ARBA00023163"/>
    </source>
</evidence>
<name>A0A165IHU0_XYLHT</name>
<dbReference type="OrthoDB" id="5323195at2759"/>
<accession>A0A165IHU0</accession>
<dbReference type="Pfam" id="PF02186">
    <property type="entry name" value="TFIIE_beta"/>
    <property type="match status" value="1"/>
</dbReference>
<reference evidence="10 11" key="1">
    <citation type="journal article" date="2016" name="Fungal Biol.">
        <title>The genome of Xylona heveae provides a window into fungal endophytism.</title>
        <authorList>
            <person name="Gazis R."/>
            <person name="Kuo A."/>
            <person name="Riley R."/>
            <person name="LaButti K."/>
            <person name="Lipzen A."/>
            <person name="Lin J."/>
            <person name="Amirebrahimi M."/>
            <person name="Hesse C.N."/>
            <person name="Spatafora J.W."/>
            <person name="Henrissat B."/>
            <person name="Hainaut M."/>
            <person name="Grigoriev I.V."/>
            <person name="Hibbett D.S."/>
        </authorList>
    </citation>
    <scope>NUCLEOTIDE SEQUENCE [LARGE SCALE GENOMIC DNA]</scope>
    <source>
        <strain evidence="10 11">TC161</strain>
    </source>
</reference>
<dbReference type="STRING" id="1328760.A0A165IHU0"/>
<dbReference type="PANTHER" id="PTHR12716">
    <property type="entry name" value="TRANSCRIPTION INITIATION FACTOR IIE, BETA SUBUNIT"/>
    <property type="match status" value="1"/>
</dbReference>
<dbReference type="Proteomes" id="UP000076632">
    <property type="component" value="Unassembled WGS sequence"/>
</dbReference>
<dbReference type="FunCoup" id="A0A165IHU0">
    <property type="interactions" value="471"/>
</dbReference>
<evidence type="ECO:0000256" key="3">
    <source>
        <dbReference type="ARBA" id="ARBA00023125"/>
    </source>
</evidence>
<dbReference type="GO" id="GO:0003677">
    <property type="term" value="F:DNA binding"/>
    <property type="evidence" value="ECO:0007669"/>
    <property type="project" value="UniProtKB-UniRule"/>
</dbReference>
<keyword evidence="4 7" id="KW-0804">Transcription</keyword>
<feature type="compositionally biased region" description="Basic residues" evidence="8">
    <location>
        <begin position="261"/>
        <end position="271"/>
    </location>
</feature>
<proteinExistence type="inferred from homology"/>